<dbReference type="InterPro" id="IPR017441">
    <property type="entry name" value="Protein_kinase_ATP_BS"/>
</dbReference>
<proteinExistence type="predicted"/>
<dbReference type="PROSITE" id="PS00107">
    <property type="entry name" value="PROTEIN_KINASE_ATP"/>
    <property type="match status" value="1"/>
</dbReference>
<dbReference type="InterPro" id="IPR051681">
    <property type="entry name" value="Ser/Thr_Kinases-Pseudokinases"/>
</dbReference>
<dbReference type="EMBL" id="SGPM01000145">
    <property type="protein sequence ID" value="THH29007.1"/>
    <property type="molecule type" value="Genomic_DNA"/>
</dbReference>
<dbReference type="Pfam" id="PF07714">
    <property type="entry name" value="PK_Tyr_Ser-Thr"/>
    <property type="match status" value="1"/>
</dbReference>
<evidence type="ECO:0000313" key="7">
    <source>
        <dbReference type="EMBL" id="THH29007.1"/>
    </source>
</evidence>
<dbReference type="PANTHER" id="PTHR44329">
    <property type="entry name" value="SERINE/THREONINE-PROTEIN KINASE TNNI3K-RELATED"/>
    <property type="match status" value="1"/>
</dbReference>
<gene>
    <name evidence="7" type="ORF">EUX98_g5180</name>
</gene>
<organism evidence="7 8">
    <name type="scientific">Antrodiella citrinella</name>
    <dbReference type="NCBI Taxonomy" id="2447956"/>
    <lineage>
        <taxon>Eukaryota</taxon>
        <taxon>Fungi</taxon>
        <taxon>Dikarya</taxon>
        <taxon>Basidiomycota</taxon>
        <taxon>Agaricomycotina</taxon>
        <taxon>Agaricomycetes</taxon>
        <taxon>Polyporales</taxon>
        <taxon>Steccherinaceae</taxon>
        <taxon>Antrodiella</taxon>
    </lineage>
</organism>
<feature type="binding site" evidence="5">
    <location>
        <position position="94"/>
    </location>
    <ligand>
        <name>ATP</name>
        <dbReference type="ChEBI" id="CHEBI:30616"/>
    </ligand>
</feature>
<keyword evidence="2 5" id="KW-0547">Nucleotide-binding</keyword>
<evidence type="ECO:0000256" key="2">
    <source>
        <dbReference type="ARBA" id="ARBA00022741"/>
    </source>
</evidence>
<dbReference type="GO" id="GO:0005524">
    <property type="term" value="F:ATP binding"/>
    <property type="evidence" value="ECO:0007669"/>
    <property type="project" value="UniProtKB-UniRule"/>
</dbReference>
<dbReference type="InterPro" id="IPR011009">
    <property type="entry name" value="Kinase-like_dom_sf"/>
</dbReference>
<evidence type="ECO:0000259" key="6">
    <source>
        <dbReference type="PROSITE" id="PS50011"/>
    </source>
</evidence>
<keyword evidence="3" id="KW-0418">Kinase</keyword>
<dbReference type="Proteomes" id="UP000308730">
    <property type="component" value="Unassembled WGS sequence"/>
</dbReference>
<reference evidence="7 8" key="1">
    <citation type="submission" date="2019-02" db="EMBL/GenBank/DDBJ databases">
        <title>Genome sequencing of the rare red list fungi Antrodiella citrinella (Flaviporus citrinellus).</title>
        <authorList>
            <person name="Buettner E."/>
            <person name="Kellner H."/>
        </authorList>
    </citation>
    <scope>NUCLEOTIDE SEQUENCE [LARGE SCALE GENOMIC DNA]</scope>
    <source>
        <strain evidence="7 8">DSM 108506</strain>
    </source>
</reference>
<feature type="domain" description="Protein kinase" evidence="6">
    <location>
        <begin position="67"/>
        <end position="314"/>
    </location>
</feature>
<dbReference type="Gene3D" id="1.10.510.10">
    <property type="entry name" value="Transferase(Phosphotransferase) domain 1"/>
    <property type="match status" value="1"/>
</dbReference>
<evidence type="ECO:0000313" key="8">
    <source>
        <dbReference type="Proteomes" id="UP000308730"/>
    </source>
</evidence>
<dbReference type="InterPro" id="IPR008266">
    <property type="entry name" value="Tyr_kinase_AS"/>
</dbReference>
<evidence type="ECO:0000256" key="3">
    <source>
        <dbReference type="ARBA" id="ARBA00022777"/>
    </source>
</evidence>
<evidence type="ECO:0000256" key="1">
    <source>
        <dbReference type="ARBA" id="ARBA00022679"/>
    </source>
</evidence>
<name>A0A4S4MU17_9APHY</name>
<evidence type="ECO:0000256" key="4">
    <source>
        <dbReference type="ARBA" id="ARBA00022840"/>
    </source>
</evidence>
<comment type="caution">
    <text evidence="7">The sequence shown here is derived from an EMBL/GenBank/DDBJ whole genome shotgun (WGS) entry which is preliminary data.</text>
</comment>
<keyword evidence="4 5" id="KW-0067">ATP-binding</keyword>
<dbReference type="PROSITE" id="PS50011">
    <property type="entry name" value="PROTEIN_KINASE_DOM"/>
    <property type="match status" value="1"/>
</dbReference>
<dbReference type="OrthoDB" id="3265205at2759"/>
<protein>
    <recommendedName>
        <fullName evidence="6">Protein kinase domain-containing protein</fullName>
    </recommendedName>
</protein>
<dbReference type="PROSITE" id="PS00109">
    <property type="entry name" value="PROTEIN_KINASE_TYR"/>
    <property type="match status" value="1"/>
</dbReference>
<keyword evidence="8" id="KW-1185">Reference proteome</keyword>
<keyword evidence="1" id="KW-0808">Transferase</keyword>
<dbReference type="GO" id="GO:0004674">
    <property type="term" value="F:protein serine/threonine kinase activity"/>
    <property type="evidence" value="ECO:0007669"/>
    <property type="project" value="TreeGrafter"/>
</dbReference>
<dbReference type="InterPro" id="IPR000719">
    <property type="entry name" value="Prot_kinase_dom"/>
</dbReference>
<evidence type="ECO:0000256" key="5">
    <source>
        <dbReference type="PROSITE-ProRule" id="PRU10141"/>
    </source>
</evidence>
<dbReference type="Gene3D" id="3.30.200.20">
    <property type="entry name" value="Phosphorylase Kinase, domain 1"/>
    <property type="match status" value="1"/>
</dbReference>
<accession>A0A4S4MU17</accession>
<dbReference type="SUPFAM" id="SSF56112">
    <property type="entry name" value="Protein kinase-like (PK-like)"/>
    <property type="match status" value="1"/>
</dbReference>
<dbReference type="PANTHER" id="PTHR44329:SF288">
    <property type="entry name" value="MITOGEN-ACTIVATED PROTEIN KINASE KINASE KINASE 20"/>
    <property type="match status" value="1"/>
</dbReference>
<sequence length="314" mass="35477">MASEPSVATDPADLTAERILQELQEILDANGEHSSDRRDALRLLLRGARELRALPRSYYLGDVDFTAKRGSLVGTGAFGDVFRAKWQGRDVALKTYRMFLSPSHDDNQKYPAFLREIVMWRQLNHPNIQRFLGVNAEVLAPRMVVVSQWEQYGTINDAIRSFDVPTLMIFRPRWITDIATGLEYLHRHRIVHGDLRGDNILIDDQCHARLTDFGLTTLMDTSTRTNGPKSGLIPVAWAAVELLESLSRPNFECDVYSFGCTCVEIYSASKPFGNLTEMQIVRKVIVQCERPKRPGAGKGKSQEMPDALWNLARA</sequence>
<dbReference type="AlphaFoldDB" id="A0A4S4MU17"/>
<dbReference type="InterPro" id="IPR001245">
    <property type="entry name" value="Ser-Thr/Tyr_kinase_cat_dom"/>
</dbReference>